<evidence type="ECO:0000313" key="2">
    <source>
        <dbReference type="Proteomes" id="UP000522864"/>
    </source>
</evidence>
<gene>
    <name evidence="1" type="ORF">HX830_20045</name>
</gene>
<protein>
    <submittedName>
        <fullName evidence="1">Uncharacterized protein</fullName>
    </submittedName>
</protein>
<sequence>MKTTKNAAKAAMIAKFTTEAMSLAAVGVSENQRRFLKVGLNRGKELEPAGVLAGARS</sequence>
<proteinExistence type="predicted"/>
<name>A0A7Y7WTJ8_9PSED</name>
<dbReference type="Proteomes" id="UP000522864">
    <property type="component" value="Unassembled WGS sequence"/>
</dbReference>
<accession>A0A7Y7WTJ8</accession>
<dbReference type="AlphaFoldDB" id="A0A7Y7WTJ8"/>
<evidence type="ECO:0000313" key="1">
    <source>
        <dbReference type="EMBL" id="NWB87172.1"/>
    </source>
</evidence>
<dbReference type="EMBL" id="JACAQA010000017">
    <property type="protein sequence ID" value="NWB87172.1"/>
    <property type="molecule type" value="Genomic_DNA"/>
</dbReference>
<comment type="caution">
    <text evidence="1">The sequence shown here is derived from an EMBL/GenBank/DDBJ whole genome shotgun (WGS) entry which is preliminary data.</text>
</comment>
<dbReference type="RefSeq" id="WP_177102130.1">
    <property type="nucleotide sequence ID" value="NZ_JACAQA010000017.1"/>
</dbReference>
<organism evidence="1 2">
    <name type="scientific">Pseudomonas gingeri</name>
    <dbReference type="NCBI Taxonomy" id="117681"/>
    <lineage>
        <taxon>Bacteria</taxon>
        <taxon>Pseudomonadati</taxon>
        <taxon>Pseudomonadota</taxon>
        <taxon>Gammaproteobacteria</taxon>
        <taxon>Pseudomonadales</taxon>
        <taxon>Pseudomonadaceae</taxon>
        <taxon>Pseudomonas</taxon>
    </lineage>
</organism>
<reference evidence="1 2" key="1">
    <citation type="submission" date="2020-04" db="EMBL/GenBank/DDBJ databases">
        <title>Molecular characterization of pseudomonads from Agaricus bisporus reveal novel blotch 2 pathogens in Western Europe.</title>
        <authorList>
            <person name="Taparia T."/>
            <person name="Krijger M."/>
            <person name="Haynes E."/>
            <person name="Elpinstone J.G."/>
            <person name="Noble R."/>
            <person name="Van Der Wolf J."/>
        </authorList>
    </citation>
    <scope>NUCLEOTIDE SEQUENCE [LARGE SCALE GENOMIC DNA]</scope>
    <source>
        <strain evidence="1 2">G9001</strain>
    </source>
</reference>